<name>A0ABR7DHG5_9CLOT</name>
<keyword evidence="3" id="KW-0175">Coiled coil</keyword>
<evidence type="ECO:0000313" key="6">
    <source>
        <dbReference type="Proteomes" id="UP000596929"/>
    </source>
</evidence>
<evidence type="ECO:0000256" key="2">
    <source>
        <dbReference type="ARBA" id="ARBA00022840"/>
    </source>
</evidence>
<dbReference type="PANTHER" id="PTHR42855">
    <property type="entry name" value="ABC TRANSPORTER ATP-BINDING SUBUNIT"/>
    <property type="match status" value="1"/>
</dbReference>
<proteinExistence type="predicted"/>
<dbReference type="InterPro" id="IPR003439">
    <property type="entry name" value="ABC_transporter-like_ATP-bd"/>
</dbReference>
<evidence type="ECO:0000256" key="1">
    <source>
        <dbReference type="ARBA" id="ARBA00022741"/>
    </source>
</evidence>
<dbReference type="Pfam" id="PF12848">
    <property type="entry name" value="ABC_tran_Xtn"/>
    <property type="match status" value="1"/>
</dbReference>
<feature type="coiled-coil region" evidence="3">
    <location>
        <begin position="189"/>
        <end position="216"/>
    </location>
</feature>
<dbReference type="Gene3D" id="3.40.50.300">
    <property type="entry name" value="P-loop containing nucleotide triphosphate hydrolases"/>
    <property type="match status" value="3"/>
</dbReference>
<dbReference type="Pfam" id="PF00005">
    <property type="entry name" value="ABC_tran"/>
    <property type="match status" value="2"/>
</dbReference>
<keyword evidence="2" id="KW-0067">ATP-binding</keyword>
<dbReference type="InterPro" id="IPR003593">
    <property type="entry name" value="AAA+_ATPase"/>
</dbReference>
<keyword evidence="6" id="KW-1185">Reference proteome</keyword>
<dbReference type="EMBL" id="JACOOO010000041">
    <property type="protein sequence ID" value="MBC5630560.1"/>
    <property type="molecule type" value="Genomic_DNA"/>
</dbReference>
<dbReference type="RefSeq" id="WP_186860853.1">
    <property type="nucleotide sequence ID" value="NZ_JACOOO010000041.1"/>
</dbReference>
<feature type="domain" description="ABC transporter" evidence="4">
    <location>
        <begin position="4"/>
        <end position="193"/>
    </location>
</feature>
<protein>
    <submittedName>
        <fullName evidence="5">ABC-F type ribosomal protection protein</fullName>
    </submittedName>
</protein>
<gene>
    <name evidence="5" type="primary">abc-f</name>
    <name evidence="5" type="ORF">H8S20_17015</name>
</gene>
<dbReference type="PROSITE" id="PS50893">
    <property type="entry name" value="ABC_TRANSPORTER_2"/>
    <property type="match status" value="2"/>
</dbReference>
<evidence type="ECO:0000259" key="4">
    <source>
        <dbReference type="PROSITE" id="PS50893"/>
    </source>
</evidence>
<dbReference type="NCBIfam" id="NF000355">
    <property type="entry name" value="ribo_prot_ABC_F"/>
    <property type="match status" value="1"/>
</dbReference>
<sequence length="545" mass="62381">MLLIKIDKIKKYYADRLILDIDSLEIFAGEKIGLVGANGGGKTTLLNIICGVVEADEGNIHINNNFSYITQLEEAVDIEIGKISKELKIPNEYNSYLSGGEKVKARIAKALNENKELIIADEPTSNLDGKSIKYIEEKFKEYQGAVLLVSHDREFLDNICTKIFELEGGKVTVYDGNYSSYLIQKDERINRAEFEYDQYVKEKRRLEEAIKAKSSLRDSVRKAPTRFGNSEARLCKMGDQKAKKSMENAIKGIVSRIDRLEEKEKPKKEQIIKVDIAEGHEFYAKYPIDINEITLEFEEKVLIKKASFKLKKNKKVALIGENGCGKTTLINAILDKNKNIKIANRVKIGYFKQGLDILDQNKTILENVMEDSSFNQTFIRITLARFLFKEDSVYKKVSVLSGGEKVRVSLCKIILSDNNLLILDEPTNYLDITSMEALEEALKNSNKTMIIVSHDRRFISKICDEVLIIDNKQLNYYPYSYNEYISKINEPTISKVDKNKEDRAMVIKNKIAETISLISIENNSEKKKEYEKNYEELLKELKVLS</sequence>
<dbReference type="PROSITE" id="PS00211">
    <property type="entry name" value="ABC_TRANSPORTER_1"/>
    <property type="match status" value="2"/>
</dbReference>
<dbReference type="PANTHER" id="PTHR42855:SF2">
    <property type="entry name" value="DRUG RESISTANCE ABC TRANSPORTER,ATP-BINDING PROTEIN"/>
    <property type="match status" value="1"/>
</dbReference>
<evidence type="ECO:0000313" key="5">
    <source>
        <dbReference type="EMBL" id="MBC5630560.1"/>
    </source>
</evidence>
<dbReference type="InterPro" id="IPR027417">
    <property type="entry name" value="P-loop_NTPase"/>
</dbReference>
<evidence type="ECO:0000256" key="3">
    <source>
        <dbReference type="SAM" id="Coils"/>
    </source>
</evidence>
<keyword evidence="1" id="KW-0547">Nucleotide-binding</keyword>
<feature type="domain" description="ABC transporter" evidence="4">
    <location>
        <begin position="288"/>
        <end position="496"/>
    </location>
</feature>
<organism evidence="5 6">
    <name type="scientific">Clostridium hominis</name>
    <dbReference type="NCBI Taxonomy" id="2763036"/>
    <lineage>
        <taxon>Bacteria</taxon>
        <taxon>Bacillati</taxon>
        <taxon>Bacillota</taxon>
        <taxon>Clostridia</taxon>
        <taxon>Eubacteriales</taxon>
        <taxon>Clostridiaceae</taxon>
        <taxon>Clostridium</taxon>
    </lineage>
</organism>
<reference evidence="5 6" key="1">
    <citation type="submission" date="2020-08" db="EMBL/GenBank/DDBJ databases">
        <title>Genome public.</title>
        <authorList>
            <person name="Liu C."/>
            <person name="Sun Q."/>
        </authorList>
    </citation>
    <scope>NUCLEOTIDE SEQUENCE [LARGE SCALE GENOMIC DNA]</scope>
    <source>
        <strain evidence="5 6">NSJ-6</strain>
    </source>
</reference>
<comment type="caution">
    <text evidence="5">The sequence shown here is derived from an EMBL/GenBank/DDBJ whole genome shotgun (WGS) entry which is preliminary data.</text>
</comment>
<dbReference type="CDD" id="cd03221">
    <property type="entry name" value="ABCF_EF-3"/>
    <property type="match status" value="2"/>
</dbReference>
<dbReference type="InterPro" id="IPR051309">
    <property type="entry name" value="ABCF_ATPase"/>
</dbReference>
<dbReference type="InterPro" id="IPR032781">
    <property type="entry name" value="ABC_tran_Xtn"/>
</dbReference>
<dbReference type="SMART" id="SM00382">
    <property type="entry name" value="AAA"/>
    <property type="match status" value="2"/>
</dbReference>
<dbReference type="InterPro" id="IPR017871">
    <property type="entry name" value="ABC_transporter-like_CS"/>
</dbReference>
<dbReference type="Proteomes" id="UP000596929">
    <property type="component" value="Unassembled WGS sequence"/>
</dbReference>
<dbReference type="SUPFAM" id="SSF52540">
    <property type="entry name" value="P-loop containing nucleoside triphosphate hydrolases"/>
    <property type="match status" value="2"/>
</dbReference>
<accession>A0ABR7DHG5</accession>